<feature type="region of interest" description="Disordered" evidence="1">
    <location>
        <begin position="23"/>
        <end position="45"/>
    </location>
</feature>
<organism evidence="2 3">
    <name type="scientific">Ensete ventricosum</name>
    <name type="common">Abyssinian banana</name>
    <name type="synonym">Musa ensete</name>
    <dbReference type="NCBI Taxonomy" id="4639"/>
    <lineage>
        <taxon>Eukaryota</taxon>
        <taxon>Viridiplantae</taxon>
        <taxon>Streptophyta</taxon>
        <taxon>Embryophyta</taxon>
        <taxon>Tracheophyta</taxon>
        <taxon>Spermatophyta</taxon>
        <taxon>Magnoliopsida</taxon>
        <taxon>Liliopsida</taxon>
        <taxon>Zingiberales</taxon>
        <taxon>Musaceae</taxon>
        <taxon>Ensete</taxon>
    </lineage>
</organism>
<name>A0A426XAF1_ENSVE</name>
<evidence type="ECO:0000313" key="2">
    <source>
        <dbReference type="EMBL" id="RRT36455.1"/>
    </source>
</evidence>
<sequence>GEEASQHLQRQLLRTLCPQAPPLRADAVPEGGASIGVAPTSASHARRQPRLLAAALATTVVPAGNYGCWRLPPCGWPPLQAALATCIHPYGAPGRSRPCLAVGMVMAGRPSSFRLL</sequence>
<proteinExistence type="predicted"/>
<reference evidence="2 3" key="1">
    <citation type="journal article" date="2014" name="Agronomy (Basel)">
        <title>A Draft Genome Sequence for Ensete ventricosum, the Drought-Tolerant Tree Against Hunger.</title>
        <authorList>
            <person name="Harrison J."/>
            <person name="Moore K.A."/>
            <person name="Paszkiewicz K."/>
            <person name="Jones T."/>
            <person name="Grant M."/>
            <person name="Ambacheew D."/>
            <person name="Muzemil S."/>
            <person name="Studholme D.J."/>
        </authorList>
    </citation>
    <scope>NUCLEOTIDE SEQUENCE [LARGE SCALE GENOMIC DNA]</scope>
</reference>
<protein>
    <submittedName>
        <fullName evidence="2">Uncharacterized protein</fullName>
    </submittedName>
</protein>
<gene>
    <name evidence="2" type="ORF">B296_00025511</name>
</gene>
<dbReference type="AlphaFoldDB" id="A0A426XAF1"/>
<accession>A0A426XAF1</accession>
<evidence type="ECO:0000256" key="1">
    <source>
        <dbReference type="SAM" id="MobiDB-lite"/>
    </source>
</evidence>
<feature type="non-terminal residue" evidence="2">
    <location>
        <position position="1"/>
    </location>
</feature>
<dbReference type="Proteomes" id="UP000287651">
    <property type="component" value="Unassembled WGS sequence"/>
</dbReference>
<dbReference type="EMBL" id="AMZH03023600">
    <property type="protein sequence ID" value="RRT36455.1"/>
    <property type="molecule type" value="Genomic_DNA"/>
</dbReference>
<evidence type="ECO:0000313" key="3">
    <source>
        <dbReference type="Proteomes" id="UP000287651"/>
    </source>
</evidence>
<comment type="caution">
    <text evidence="2">The sequence shown here is derived from an EMBL/GenBank/DDBJ whole genome shotgun (WGS) entry which is preliminary data.</text>
</comment>